<feature type="transmembrane region" description="Helical" evidence="1">
    <location>
        <begin position="355"/>
        <end position="379"/>
    </location>
</feature>
<gene>
    <name evidence="2" type="ORF">UC8_57940</name>
</gene>
<evidence type="ECO:0000313" key="2">
    <source>
        <dbReference type="EMBL" id="QEG43740.1"/>
    </source>
</evidence>
<dbReference type="KEGG" id="rul:UC8_57940"/>
<proteinExistence type="predicted"/>
<accession>A0A5B9R0J5</accession>
<keyword evidence="3" id="KW-1185">Reference proteome</keyword>
<sequence>MVMSSEDVVFETNPIEAQIVDPSLSDTAPTALAGEPCARCGNPLSADDQYCPACGQPNDGPSSPAASASKTPAAAARFLRCESCGAEISTDIDRRSYVCPFCDSTYVVEFTPAQSDRRRPEFVIGFAVTRQQARQHFKKWLSNNRWLRPGDLTTAAIEEKQQGVYLPFWTFSTRASSRWRAKIGEYWYETVRRQVRGADGKMTTRTERVRHTEWWPLSGRHQRFYAGFLASASRGLSQAEAEQIQPFQLTALARYQPHFLAGWMSEEYVLDQDQAWQICQAHFQRVERQNVAAFLPGDEQRELVVDSRFERTGIDLVLLPVHILSYRYQDRVFRFLVNGQTGKFVGQKPVSGKRVAALVIGIVLLIAVVVGILWVVSVVSR</sequence>
<dbReference type="AlphaFoldDB" id="A0A5B9R0J5"/>
<keyword evidence="1" id="KW-1133">Transmembrane helix</keyword>
<evidence type="ECO:0000313" key="3">
    <source>
        <dbReference type="Proteomes" id="UP000325286"/>
    </source>
</evidence>
<dbReference type="PANTHER" id="PTHR37826">
    <property type="entry name" value="FLOTILLIN BAND_7_5 DOMAIN PROTEIN"/>
    <property type="match status" value="1"/>
</dbReference>
<name>A0A5B9R0J5_9BACT</name>
<reference evidence="2 3" key="1">
    <citation type="submission" date="2019-08" db="EMBL/GenBank/DDBJ databases">
        <title>Deep-cultivation of Planctomycetes and their phenomic and genomic characterization uncovers novel biology.</title>
        <authorList>
            <person name="Wiegand S."/>
            <person name="Jogler M."/>
            <person name="Boedeker C."/>
            <person name="Pinto D."/>
            <person name="Vollmers J."/>
            <person name="Rivas-Marin E."/>
            <person name="Kohn T."/>
            <person name="Peeters S.H."/>
            <person name="Heuer A."/>
            <person name="Rast P."/>
            <person name="Oberbeckmann S."/>
            <person name="Bunk B."/>
            <person name="Jeske O."/>
            <person name="Meyerdierks A."/>
            <person name="Storesund J.E."/>
            <person name="Kallscheuer N."/>
            <person name="Luecker S."/>
            <person name="Lage O.M."/>
            <person name="Pohl T."/>
            <person name="Merkel B.J."/>
            <person name="Hornburger P."/>
            <person name="Mueller R.-W."/>
            <person name="Bruemmer F."/>
            <person name="Labrenz M."/>
            <person name="Spormann A.M."/>
            <person name="Op den Camp H."/>
            <person name="Overmann J."/>
            <person name="Amann R."/>
            <person name="Jetten M.S.M."/>
            <person name="Mascher T."/>
            <person name="Medema M.H."/>
            <person name="Devos D.P."/>
            <person name="Kaster A.-K."/>
            <person name="Ovreas L."/>
            <person name="Rohde M."/>
            <person name="Galperin M.Y."/>
            <person name="Jogler C."/>
        </authorList>
    </citation>
    <scope>NUCLEOTIDE SEQUENCE [LARGE SCALE GENOMIC DNA]</scope>
    <source>
        <strain evidence="2 3">UC8</strain>
    </source>
</reference>
<dbReference type="PANTHER" id="PTHR37826:SF3">
    <property type="entry name" value="J DOMAIN-CONTAINING PROTEIN"/>
    <property type="match status" value="1"/>
</dbReference>
<protein>
    <submittedName>
        <fullName evidence="2">Double zinc ribbon</fullName>
    </submittedName>
</protein>
<dbReference type="Proteomes" id="UP000325286">
    <property type="component" value="Chromosome"/>
</dbReference>
<keyword evidence="1" id="KW-0472">Membrane</keyword>
<dbReference type="EMBL" id="CP042914">
    <property type="protein sequence ID" value="QEG43740.1"/>
    <property type="molecule type" value="Genomic_DNA"/>
</dbReference>
<keyword evidence="1" id="KW-0812">Transmembrane</keyword>
<evidence type="ECO:0000256" key="1">
    <source>
        <dbReference type="SAM" id="Phobius"/>
    </source>
</evidence>
<organism evidence="2 3">
    <name type="scientific">Roseimaritima ulvae</name>
    <dbReference type="NCBI Taxonomy" id="980254"/>
    <lineage>
        <taxon>Bacteria</taxon>
        <taxon>Pseudomonadati</taxon>
        <taxon>Planctomycetota</taxon>
        <taxon>Planctomycetia</taxon>
        <taxon>Pirellulales</taxon>
        <taxon>Pirellulaceae</taxon>
        <taxon>Roseimaritima</taxon>
    </lineage>
</organism>
<dbReference type="Gene3D" id="2.20.28.30">
    <property type="entry name" value="RNA polymerase ii, chain L"/>
    <property type="match status" value="1"/>
</dbReference>